<name>A0A239L653_9ACTN</name>
<dbReference type="Gene3D" id="3.10.450.50">
    <property type="match status" value="1"/>
</dbReference>
<evidence type="ECO:0000259" key="2">
    <source>
        <dbReference type="Pfam" id="PF12680"/>
    </source>
</evidence>
<gene>
    <name evidence="3" type="ORF">SAMN05421812_10461</name>
</gene>
<dbReference type="InterPro" id="IPR017520">
    <property type="entry name" value="CHP03086"/>
</dbReference>
<dbReference type="InterPro" id="IPR032710">
    <property type="entry name" value="NTF2-like_dom_sf"/>
</dbReference>
<dbReference type="SUPFAM" id="SSF109854">
    <property type="entry name" value="DinB/YfiT-like putative metalloenzymes"/>
    <property type="match status" value="1"/>
</dbReference>
<dbReference type="NCBIfam" id="TIGR03086">
    <property type="entry name" value="TIGR03086 family metal-binding protein"/>
    <property type="match status" value="1"/>
</dbReference>
<evidence type="ECO:0000259" key="1">
    <source>
        <dbReference type="Pfam" id="PF11716"/>
    </source>
</evidence>
<dbReference type="SUPFAM" id="SSF54427">
    <property type="entry name" value="NTF2-like"/>
    <property type="match status" value="1"/>
</dbReference>
<dbReference type="Gene3D" id="1.20.120.450">
    <property type="entry name" value="dinb family like domain"/>
    <property type="match status" value="1"/>
</dbReference>
<accession>A0A239L653</accession>
<reference evidence="3 4" key="1">
    <citation type="submission" date="2017-06" db="EMBL/GenBank/DDBJ databases">
        <authorList>
            <person name="Kim H.J."/>
            <person name="Triplett B.A."/>
        </authorList>
    </citation>
    <scope>NUCLEOTIDE SEQUENCE [LARGE SCALE GENOMIC DNA]</scope>
    <source>
        <strain evidence="3 4">CGMCC 4.5593</strain>
    </source>
</reference>
<dbReference type="InterPro" id="IPR024344">
    <property type="entry name" value="MDMPI_metal-binding"/>
</dbReference>
<sequence>MTAALLYTRAVSVFDGVLRAVPADRQAAPTPCAGWDVRALVNHVVGEDLWAAELLAGRTIAGVGTAFDGDLLGDAPLETWSVAAEAAGKALADVADDAVVALSAGPTPVDEYLRQLAADHLVHAWDLATAAGTNLRLDSDLVAAVSRWFAPVEDAYRVHGMIGPRPLVPADAEPQELLLAMFGRSEALAAAERFGAAFDTRDVNAVMAAMTGDCVFESTAPPGGERHSGADAVRAAWQRFFAEAGEHRFTTEETIVAGDRVVVRWRYDWPAGHVRGVDLLRVRGGLVAEKLAYVKG</sequence>
<dbReference type="OrthoDB" id="5185819at2"/>
<dbReference type="InterPro" id="IPR037401">
    <property type="entry name" value="SnoaL-like"/>
</dbReference>
<dbReference type="GO" id="GO:0046872">
    <property type="term" value="F:metal ion binding"/>
    <property type="evidence" value="ECO:0007669"/>
    <property type="project" value="InterPro"/>
</dbReference>
<dbReference type="RefSeq" id="WP_089247688.1">
    <property type="nucleotide sequence ID" value="NZ_FZPH01000004.1"/>
</dbReference>
<dbReference type="InterPro" id="IPR034660">
    <property type="entry name" value="DinB/YfiT-like"/>
</dbReference>
<dbReference type="Proteomes" id="UP000198362">
    <property type="component" value="Unassembled WGS sequence"/>
</dbReference>
<evidence type="ECO:0000313" key="4">
    <source>
        <dbReference type="Proteomes" id="UP000198362"/>
    </source>
</evidence>
<dbReference type="NCBIfam" id="TIGR03083">
    <property type="entry name" value="maleylpyruvate isomerase family mycothiol-dependent enzyme"/>
    <property type="match status" value="1"/>
</dbReference>
<keyword evidence="4" id="KW-1185">Reference proteome</keyword>
<feature type="domain" description="Mycothiol-dependent maleylpyruvate isomerase metal-binding" evidence="1">
    <location>
        <begin position="11"/>
        <end position="128"/>
    </location>
</feature>
<feature type="domain" description="SnoaL-like" evidence="2">
    <location>
        <begin position="192"/>
        <end position="289"/>
    </location>
</feature>
<dbReference type="Pfam" id="PF11716">
    <property type="entry name" value="MDMPI_N"/>
    <property type="match status" value="1"/>
</dbReference>
<protein>
    <submittedName>
        <fullName evidence="3">TIGR03086 family protein</fullName>
    </submittedName>
</protein>
<dbReference type="AlphaFoldDB" id="A0A239L653"/>
<proteinExistence type="predicted"/>
<organism evidence="3 4">
    <name type="scientific">Asanoa hainanensis</name>
    <dbReference type="NCBI Taxonomy" id="560556"/>
    <lineage>
        <taxon>Bacteria</taxon>
        <taxon>Bacillati</taxon>
        <taxon>Actinomycetota</taxon>
        <taxon>Actinomycetes</taxon>
        <taxon>Micromonosporales</taxon>
        <taxon>Micromonosporaceae</taxon>
        <taxon>Asanoa</taxon>
    </lineage>
</organism>
<dbReference type="Pfam" id="PF12680">
    <property type="entry name" value="SnoaL_2"/>
    <property type="match status" value="1"/>
</dbReference>
<evidence type="ECO:0000313" key="3">
    <source>
        <dbReference type="EMBL" id="SNT25815.1"/>
    </source>
</evidence>
<dbReference type="EMBL" id="FZPH01000004">
    <property type="protein sequence ID" value="SNT25815.1"/>
    <property type="molecule type" value="Genomic_DNA"/>
</dbReference>
<dbReference type="InterPro" id="IPR017517">
    <property type="entry name" value="Maleyloyr_isom"/>
</dbReference>